<feature type="compositionally biased region" description="Polar residues" evidence="2">
    <location>
        <begin position="204"/>
        <end position="215"/>
    </location>
</feature>
<name>A0A0V0J3G1_SCHSO</name>
<feature type="compositionally biased region" description="Polar residues" evidence="2">
    <location>
        <begin position="826"/>
        <end position="835"/>
    </location>
</feature>
<keyword evidence="1" id="KW-0862">Zinc</keyword>
<feature type="region of interest" description="Disordered" evidence="2">
    <location>
        <begin position="132"/>
        <end position="162"/>
    </location>
</feature>
<dbReference type="GO" id="GO:0008270">
    <property type="term" value="F:zinc ion binding"/>
    <property type="evidence" value="ECO:0007669"/>
    <property type="project" value="UniProtKB-KW"/>
</dbReference>
<evidence type="ECO:0000256" key="1">
    <source>
        <dbReference type="PROSITE-ProRule" id="PRU00042"/>
    </source>
</evidence>
<feature type="region of interest" description="Disordered" evidence="2">
    <location>
        <begin position="826"/>
        <end position="887"/>
    </location>
</feature>
<organism evidence="4">
    <name type="scientific">Schistocephalus solidus</name>
    <name type="common">Tapeworm</name>
    <dbReference type="NCBI Taxonomy" id="70667"/>
    <lineage>
        <taxon>Eukaryota</taxon>
        <taxon>Metazoa</taxon>
        <taxon>Spiralia</taxon>
        <taxon>Lophotrochozoa</taxon>
        <taxon>Platyhelminthes</taxon>
        <taxon>Cestoda</taxon>
        <taxon>Eucestoda</taxon>
        <taxon>Diphyllobothriidea</taxon>
        <taxon>Diphyllobothriidae</taxon>
        <taxon>Schistocephalus</taxon>
    </lineage>
</organism>
<sequence>MMYILRPKSEDSCGRISLSQLPRLTPAPKFLSGLRPSCATSILPPPPPLEPHLPLEKSPASSSLTFITQSFDLPSFKASGNSSPFVVSSTPLEQSISVTSSGCPCTTTEHCGDPIERRLPVVVSISSLSTPGASCQNRSGHNLVPSPSSRISQSEDKVNATGLPPAQADSILASSVLQTSPSICCRRLIPAARRRRRPSDSPACLSSKTSKSTRGLSGVLPQRQPFAMTEDPQRRNMSWEISRLPLPPRSTVMCDDSIQCTLQPPPPPPTSPLRSRRTLLEGPPSSLSSPLSSVPRTDIPEPDRLSIVVGNCKDQPVERLLLLVHDKSCDPPLVPTCQLELLSMIPSCCSSGSNRYNGSPPPSLRPSCRLLARIGKSLVHHCYNEPAALDGRREPTRLRGLMPKLLPRQEGCPDKLPLTYVRHLYVKANGKSPLLYECGSEASCPFTTDSYLHLCCHFNFGHSVLVRLDDLADISTKKLQENSLVDRLEVAKSLYPVLATSLEPTLWKFACTLCPLQFTSLNHLNDHLSKSHSRTPVRRCEAQATLKCFSCHAVTDRNQRLLVCGLDFTSKHEDVCDQVLRYLFSDPARALNAHGLAVFMLFPNNSSRIRLPTGSRLPVVHNTSQLLGYRAILLLSISSLCGRLRPLPASALPTGQLSVEGEERVRTRSAADENLPPTREITLSAVAASFCDMDVSEPSSPTEWSPYDRSSLSPRQYSPLIPSKWPCPPPSVSLPALPSPFSPESLAPPFRGALSHSPPPLRALPLLSAAGGPPPPASISLALSTSEELPNQVPRFDAGLLPSTISSLPLLDSGPVVFQNSRTQTLHVQGKPNSPTKKRHRSLATKARQLQATVGGISRVSSAKHPKKPRTSSAGGGVGRTTTTPRSQSSLLTYLEEKALNPTVPLLFSPPVPSCPQPFSYAVPAAGRGQPCVTTTLTPPHYGNHIPPLLPWPGPPPHFPTPPASSWQPDPQPRHRSLGEVAFTDQCFTPSSPTLTLGALSPPRPTWPPQLLYHVVDQPPAIHNAFLMLPPQTELSDRILFQPPSTGFPVVCPPTSEPQFLSPAYNESPLMSYPAFSCPPLQLSAVRMSDGVGVNSAETSHDYLSNRLPIASHVRYSQPPPLMVPKRASAYSSKLSKADGMHCLPFQPIDAASVTAPSSLGWVEPQGRSVAIAGHSLAPSSVSLVRGAAPTWSAPPLRPPLPTQWLPSCSLPQQNVSPVLSPPSESPWHHSQRLPLNSAGTTAAVTARPPIWLMEPTGVTPILPQLPHPGSIPDCRMGRYRGPVYPTLSGAQRLQPRVFPPTDNLFDTAQKAVLHPCVTRDTSSAPTVTSPHVFSLAGRQEAQSHDWASSALQTHKVQPQPLSSGNNYCPEVALTWFRPATMPVAPQSALSLGMSAGVTLGQGPPHANPPSRLQQALHELGTPQPLLPVGQLQRDRKHAAHAKEPRPASKLMTALLAADGPQGDSPCPIICPLCPFADTSREAVFTHFASVHLASKSVRNGT</sequence>
<feature type="compositionally biased region" description="Low complexity" evidence="2">
    <location>
        <begin position="280"/>
        <end position="295"/>
    </location>
</feature>
<evidence type="ECO:0000256" key="2">
    <source>
        <dbReference type="SAM" id="MobiDB-lite"/>
    </source>
</evidence>
<evidence type="ECO:0000259" key="3">
    <source>
        <dbReference type="PROSITE" id="PS50157"/>
    </source>
</evidence>
<dbReference type="InterPro" id="IPR013087">
    <property type="entry name" value="Znf_C2H2_type"/>
</dbReference>
<protein>
    <recommendedName>
        <fullName evidence="3">C2H2-type domain-containing protein</fullName>
    </recommendedName>
</protein>
<reference evidence="4" key="1">
    <citation type="submission" date="2016-01" db="EMBL/GenBank/DDBJ databases">
        <title>Reference transcriptome for the parasite Schistocephalus solidus: insights into the molecular evolution of parasitism.</title>
        <authorList>
            <person name="Hebert F.O."/>
            <person name="Grambauer S."/>
            <person name="Barber I."/>
            <person name="Landry C.R."/>
            <person name="Aubin-Horth N."/>
        </authorList>
    </citation>
    <scope>NUCLEOTIDE SEQUENCE</scope>
</reference>
<dbReference type="PROSITE" id="PS50157">
    <property type="entry name" value="ZINC_FINGER_C2H2_2"/>
    <property type="match status" value="1"/>
</dbReference>
<feature type="region of interest" description="Disordered" evidence="2">
    <location>
        <begin position="260"/>
        <end position="299"/>
    </location>
</feature>
<feature type="compositionally biased region" description="Polar residues" evidence="2">
    <location>
        <begin position="132"/>
        <end position="152"/>
    </location>
</feature>
<feature type="region of interest" description="Disordered" evidence="2">
    <location>
        <begin position="658"/>
        <end position="678"/>
    </location>
</feature>
<keyword evidence="1" id="KW-0863">Zinc-finger</keyword>
<feature type="region of interest" description="Disordered" evidence="2">
    <location>
        <begin position="191"/>
        <end position="236"/>
    </location>
</feature>
<feature type="compositionally biased region" description="Basic and acidic residues" evidence="2">
    <location>
        <begin position="661"/>
        <end position="671"/>
    </location>
</feature>
<evidence type="ECO:0000313" key="4">
    <source>
        <dbReference type="EMBL" id="JAP60099.1"/>
    </source>
</evidence>
<feature type="domain" description="C2H2-type" evidence="3">
    <location>
        <begin position="509"/>
        <end position="533"/>
    </location>
</feature>
<dbReference type="EMBL" id="GEEE01003126">
    <property type="protein sequence ID" value="JAP60099.1"/>
    <property type="molecule type" value="Transcribed_RNA"/>
</dbReference>
<accession>A0A0V0J3G1</accession>
<proteinExistence type="predicted"/>
<dbReference type="PROSITE" id="PS00028">
    <property type="entry name" value="ZINC_FINGER_C2H2_1"/>
    <property type="match status" value="1"/>
</dbReference>
<dbReference type="SMART" id="SM00355">
    <property type="entry name" value="ZnF_C2H2"/>
    <property type="match status" value="2"/>
</dbReference>
<keyword evidence="1" id="KW-0479">Metal-binding</keyword>
<gene>
    <name evidence="4" type="ORF">TR82550</name>
</gene>